<protein>
    <submittedName>
        <fullName evidence="1">Uncharacterized protein</fullName>
    </submittedName>
</protein>
<gene>
    <name evidence="1" type="ORF">DFA_10100</name>
</gene>
<accession>F4Q997</accession>
<proteinExistence type="predicted"/>
<dbReference type="AlphaFoldDB" id="F4Q997"/>
<dbReference type="GeneID" id="14867455"/>
<reference evidence="2" key="1">
    <citation type="journal article" date="2011" name="Genome Res.">
        <title>Phylogeny-wide analysis of social amoeba genomes highlights ancient origins for complex intercellular communication.</title>
        <authorList>
            <person name="Heidel A.J."/>
            <person name="Lawal H.M."/>
            <person name="Felder M."/>
            <person name="Schilde C."/>
            <person name="Helps N.R."/>
            <person name="Tunggal B."/>
            <person name="Rivero F."/>
            <person name="John U."/>
            <person name="Schleicher M."/>
            <person name="Eichinger L."/>
            <person name="Platzer M."/>
            <person name="Noegel A.A."/>
            <person name="Schaap P."/>
            <person name="Gloeckner G."/>
        </authorList>
    </citation>
    <scope>NUCLEOTIDE SEQUENCE [LARGE SCALE GENOMIC DNA]</scope>
    <source>
        <strain evidence="2">SH3</strain>
    </source>
</reference>
<dbReference type="EMBL" id="GL883026">
    <property type="protein sequence ID" value="EGG15266.1"/>
    <property type="molecule type" value="Genomic_DNA"/>
</dbReference>
<dbReference type="KEGG" id="dfa:DFA_10100"/>
<evidence type="ECO:0000313" key="1">
    <source>
        <dbReference type="EMBL" id="EGG15266.1"/>
    </source>
</evidence>
<dbReference type="Proteomes" id="UP000007797">
    <property type="component" value="Unassembled WGS sequence"/>
</dbReference>
<sequence length="79" mass="8868">MRVWSIKVFTEMTLFGCLKSICSNNYSSRYSLEFDINNINNNNNNNGTLLSINTTSAIIPGSHGYGRKVPIARRFYGAT</sequence>
<evidence type="ECO:0000313" key="2">
    <source>
        <dbReference type="Proteomes" id="UP000007797"/>
    </source>
</evidence>
<organism evidence="1 2">
    <name type="scientific">Cavenderia fasciculata</name>
    <name type="common">Slime mold</name>
    <name type="synonym">Dictyostelium fasciculatum</name>
    <dbReference type="NCBI Taxonomy" id="261658"/>
    <lineage>
        <taxon>Eukaryota</taxon>
        <taxon>Amoebozoa</taxon>
        <taxon>Evosea</taxon>
        <taxon>Eumycetozoa</taxon>
        <taxon>Dictyostelia</taxon>
        <taxon>Acytosteliales</taxon>
        <taxon>Cavenderiaceae</taxon>
        <taxon>Cavenderia</taxon>
    </lineage>
</organism>
<name>F4Q997_CACFS</name>
<keyword evidence="2" id="KW-1185">Reference proteome</keyword>
<dbReference type="RefSeq" id="XP_004351986.1">
    <property type="nucleotide sequence ID" value="XM_004351934.1"/>
</dbReference>